<evidence type="ECO:0000256" key="5">
    <source>
        <dbReference type="SAM" id="Phobius"/>
    </source>
</evidence>
<feature type="transmembrane region" description="Helical" evidence="5">
    <location>
        <begin position="194"/>
        <end position="213"/>
    </location>
</feature>
<sequence length="515" mass="58380">MDMFEVIGSFGPWQRRIFIIFFIINIVGMWQNLAMTFFAPKMNFRCVEPVSEADNRTTFDNRCDVPSEGENGSVPCTKWEYDISFYSQTVVSEWDLVCEREWLISLSKSVYMVGFLLSVIFFGQLSDSVGRLPTLIISYVITVVSMMLTLFSTSYIMFLILRFLQAFGRTALSTVGYVLMMEVVGALHRTSVGIAIQLGWSLGFASLSALGWFFRHWFWFQLALSLPLLPLVFTYRLVPESPRWLLTKGKTTKFDKLVQKAARANGKVIKGDVKDLIHSEMEADSQKDQTLLYILKWPKMKNRALNCFYIWFVNSFMYYGLSFNTNDFAGNPYLNLFVAGALEFPSYAFLFWSIKKWGRRFTLVLLMMVGGGACTFIVAIPHEFPLLKTSLAMAGKFCVTGSFGLLYLYTSEMYPTAVRSVTLGSCSMFARIGSILAPFVHELGKLLHPAVPNVLYGLLALTSGLLALLLPETKDRKLPDTLEEGEKIGNSREIWNTSEADTVFVSRRSLSNTRL</sequence>
<reference evidence="7" key="1">
    <citation type="submission" date="2020-07" db="EMBL/GenBank/DDBJ databases">
        <title>Multicomponent nature underlies the extraordinary mechanical properties of spider dragline silk.</title>
        <authorList>
            <person name="Kono N."/>
            <person name="Nakamura H."/>
            <person name="Mori M."/>
            <person name="Yoshida Y."/>
            <person name="Ohtoshi R."/>
            <person name="Malay A.D."/>
            <person name="Moran D.A.P."/>
            <person name="Tomita M."/>
            <person name="Numata K."/>
            <person name="Arakawa K."/>
        </authorList>
    </citation>
    <scope>NUCLEOTIDE SEQUENCE</scope>
</reference>
<proteinExistence type="predicted"/>
<accession>A0A8X6KZE4</accession>
<keyword evidence="2 5" id="KW-0812">Transmembrane</keyword>
<protein>
    <submittedName>
        <fullName evidence="7">Organic cation transporter protein</fullName>
    </submittedName>
</protein>
<dbReference type="PANTHER" id="PTHR24064">
    <property type="entry name" value="SOLUTE CARRIER FAMILY 22 MEMBER"/>
    <property type="match status" value="1"/>
</dbReference>
<dbReference type="PROSITE" id="PS50850">
    <property type="entry name" value="MFS"/>
    <property type="match status" value="1"/>
</dbReference>
<keyword evidence="3 5" id="KW-1133">Transmembrane helix</keyword>
<evidence type="ECO:0000256" key="4">
    <source>
        <dbReference type="ARBA" id="ARBA00023136"/>
    </source>
</evidence>
<dbReference type="EMBL" id="BMAO01013578">
    <property type="protein sequence ID" value="GFQ89791.1"/>
    <property type="molecule type" value="Genomic_DNA"/>
</dbReference>
<feature type="transmembrane region" description="Helical" evidence="5">
    <location>
        <begin position="102"/>
        <end position="123"/>
    </location>
</feature>
<feature type="transmembrane region" description="Helical" evidence="5">
    <location>
        <begin position="304"/>
        <end position="321"/>
    </location>
</feature>
<evidence type="ECO:0000313" key="7">
    <source>
        <dbReference type="EMBL" id="GFQ89791.1"/>
    </source>
</evidence>
<feature type="domain" description="Major facilitator superfamily (MFS) profile" evidence="6">
    <location>
        <begin position="20"/>
        <end position="475"/>
    </location>
</feature>
<evidence type="ECO:0000313" key="8">
    <source>
        <dbReference type="Proteomes" id="UP000887116"/>
    </source>
</evidence>
<feature type="transmembrane region" description="Helical" evidence="5">
    <location>
        <begin position="333"/>
        <end position="354"/>
    </location>
</feature>
<dbReference type="Gene3D" id="1.20.1250.20">
    <property type="entry name" value="MFS general substrate transporter like domains"/>
    <property type="match status" value="1"/>
</dbReference>
<feature type="transmembrane region" description="Helical" evidence="5">
    <location>
        <begin position="386"/>
        <end position="409"/>
    </location>
</feature>
<dbReference type="AlphaFoldDB" id="A0A8X6KZE4"/>
<comment type="subcellular location">
    <subcellularLocation>
        <location evidence="1">Membrane</location>
        <topology evidence="1">Multi-pass membrane protein</topology>
    </subcellularLocation>
</comment>
<gene>
    <name evidence="7" type="primary">Orct</name>
    <name evidence="7" type="ORF">TNCT_494571</name>
</gene>
<name>A0A8X6KZE4_TRICU</name>
<keyword evidence="8" id="KW-1185">Reference proteome</keyword>
<dbReference type="GO" id="GO:0022857">
    <property type="term" value="F:transmembrane transporter activity"/>
    <property type="evidence" value="ECO:0007669"/>
    <property type="project" value="InterPro"/>
</dbReference>
<dbReference type="InterPro" id="IPR020846">
    <property type="entry name" value="MFS_dom"/>
</dbReference>
<evidence type="ECO:0000256" key="3">
    <source>
        <dbReference type="ARBA" id="ARBA00022989"/>
    </source>
</evidence>
<keyword evidence="4 5" id="KW-0472">Membrane</keyword>
<comment type="caution">
    <text evidence="7">The sequence shown here is derived from an EMBL/GenBank/DDBJ whole genome shotgun (WGS) entry which is preliminary data.</text>
</comment>
<dbReference type="Proteomes" id="UP000887116">
    <property type="component" value="Unassembled WGS sequence"/>
</dbReference>
<feature type="transmembrane region" description="Helical" evidence="5">
    <location>
        <begin position="421"/>
        <end position="441"/>
    </location>
</feature>
<dbReference type="GO" id="GO:0016020">
    <property type="term" value="C:membrane"/>
    <property type="evidence" value="ECO:0007669"/>
    <property type="project" value="UniProtKB-SubCell"/>
</dbReference>
<dbReference type="Pfam" id="PF00083">
    <property type="entry name" value="Sugar_tr"/>
    <property type="match status" value="1"/>
</dbReference>
<feature type="transmembrane region" description="Helical" evidence="5">
    <location>
        <begin position="17"/>
        <end position="39"/>
    </location>
</feature>
<feature type="transmembrane region" description="Helical" evidence="5">
    <location>
        <begin position="135"/>
        <end position="160"/>
    </location>
</feature>
<dbReference type="InterPro" id="IPR005828">
    <property type="entry name" value="MFS_sugar_transport-like"/>
</dbReference>
<evidence type="ECO:0000259" key="6">
    <source>
        <dbReference type="PROSITE" id="PS50850"/>
    </source>
</evidence>
<dbReference type="CDD" id="cd17317">
    <property type="entry name" value="MFS_SLC22"/>
    <property type="match status" value="1"/>
</dbReference>
<dbReference type="OrthoDB" id="8049622at2759"/>
<evidence type="ECO:0000256" key="2">
    <source>
        <dbReference type="ARBA" id="ARBA00022692"/>
    </source>
</evidence>
<evidence type="ECO:0000256" key="1">
    <source>
        <dbReference type="ARBA" id="ARBA00004141"/>
    </source>
</evidence>
<organism evidence="7 8">
    <name type="scientific">Trichonephila clavata</name>
    <name type="common">Joro spider</name>
    <name type="synonym">Nephila clavata</name>
    <dbReference type="NCBI Taxonomy" id="2740835"/>
    <lineage>
        <taxon>Eukaryota</taxon>
        <taxon>Metazoa</taxon>
        <taxon>Ecdysozoa</taxon>
        <taxon>Arthropoda</taxon>
        <taxon>Chelicerata</taxon>
        <taxon>Arachnida</taxon>
        <taxon>Araneae</taxon>
        <taxon>Araneomorphae</taxon>
        <taxon>Entelegynae</taxon>
        <taxon>Araneoidea</taxon>
        <taxon>Nephilidae</taxon>
        <taxon>Trichonephila</taxon>
    </lineage>
</organism>
<feature type="transmembrane region" description="Helical" evidence="5">
    <location>
        <begin position="219"/>
        <end position="238"/>
    </location>
</feature>
<feature type="transmembrane region" description="Helical" evidence="5">
    <location>
        <begin position="453"/>
        <end position="470"/>
    </location>
</feature>
<feature type="transmembrane region" description="Helical" evidence="5">
    <location>
        <begin position="361"/>
        <end position="380"/>
    </location>
</feature>
<dbReference type="InterPro" id="IPR036259">
    <property type="entry name" value="MFS_trans_sf"/>
</dbReference>
<dbReference type="SUPFAM" id="SSF103473">
    <property type="entry name" value="MFS general substrate transporter"/>
    <property type="match status" value="1"/>
</dbReference>